<sequence length="321" mass="33669">MNEGLARARERLAAIGSSAPLRWVRRHKRALAIAVLVLVAVFIAVYVAVRPEIVGQVLAVGPAALGWLTGLYVLIVATHWAILLLTVRWCQARIGIREGLLLTVYSTVANFFGPLQSGPGVRAAYLKAKVGVRLRDFTLATLVYYLAFGAVNVSLLFARTLPWLAALGLAATVVLVAVVAWRSGAGRRIVTAAIAAVTAVQALLMAAVYFVELNAVSGPGADVLQSLVYSASANLSLFVSITPGAIGFREAFLGFAQSLHGVGLDAIIAAGIVDRAFYVLFLGALFLLSSLLNLRAMFSAPAGGDADAREGDAEGLGDARA</sequence>
<feature type="transmembrane region" description="Helical" evidence="2">
    <location>
        <begin position="163"/>
        <end position="182"/>
    </location>
</feature>
<dbReference type="EMBL" id="VOIR01000017">
    <property type="protein sequence ID" value="KAA6430854.1"/>
    <property type="molecule type" value="Genomic_DNA"/>
</dbReference>
<feature type="region of interest" description="Disordered" evidence="1">
    <location>
        <begin position="302"/>
        <end position="321"/>
    </location>
</feature>
<name>A0A5M8Q7E7_9MICO</name>
<dbReference type="AlphaFoldDB" id="A0A5M8Q7E7"/>
<dbReference type="OrthoDB" id="5109172at2"/>
<keyword evidence="2" id="KW-0472">Membrane</keyword>
<proteinExistence type="predicted"/>
<keyword evidence="2" id="KW-0812">Transmembrane</keyword>
<protein>
    <recommendedName>
        <fullName evidence="5">Flippase-like domain-containing protein</fullName>
    </recommendedName>
</protein>
<feature type="transmembrane region" description="Helical" evidence="2">
    <location>
        <begin position="276"/>
        <end position="294"/>
    </location>
</feature>
<evidence type="ECO:0000313" key="3">
    <source>
        <dbReference type="EMBL" id="KAA6430854.1"/>
    </source>
</evidence>
<feature type="transmembrane region" description="Helical" evidence="2">
    <location>
        <begin position="137"/>
        <end position="157"/>
    </location>
</feature>
<feature type="transmembrane region" description="Helical" evidence="2">
    <location>
        <begin position="223"/>
        <end position="239"/>
    </location>
</feature>
<gene>
    <name evidence="3" type="ORF">FQ330_11800</name>
</gene>
<dbReference type="Proteomes" id="UP000323221">
    <property type="component" value="Unassembled WGS sequence"/>
</dbReference>
<feature type="transmembrane region" description="Helical" evidence="2">
    <location>
        <begin position="189"/>
        <end position="211"/>
    </location>
</feature>
<feature type="transmembrane region" description="Helical" evidence="2">
    <location>
        <begin position="30"/>
        <end position="49"/>
    </location>
</feature>
<accession>A0A5M8Q7E7</accession>
<feature type="transmembrane region" description="Helical" evidence="2">
    <location>
        <begin position="64"/>
        <end position="87"/>
    </location>
</feature>
<reference evidence="3 4" key="1">
    <citation type="submission" date="2019-08" db="EMBL/GenBank/DDBJ databases">
        <title>Agrococcus lahaulensis sp. nov., isolated from a cold desert of the Indian Himalayas.</title>
        <authorList>
            <person name="Qu J.H."/>
        </authorList>
    </citation>
    <scope>NUCLEOTIDE SEQUENCE [LARGE SCALE GENOMIC DNA]</scope>
    <source>
        <strain evidence="3 4">NS18</strain>
    </source>
</reference>
<organism evidence="3 4">
    <name type="scientific">Agrococcus sediminis</name>
    <dbReference type="NCBI Taxonomy" id="2599924"/>
    <lineage>
        <taxon>Bacteria</taxon>
        <taxon>Bacillati</taxon>
        <taxon>Actinomycetota</taxon>
        <taxon>Actinomycetes</taxon>
        <taxon>Micrococcales</taxon>
        <taxon>Microbacteriaceae</taxon>
        <taxon>Agrococcus</taxon>
    </lineage>
</organism>
<evidence type="ECO:0000256" key="1">
    <source>
        <dbReference type="SAM" id="MobiDB-lite"/>
    </source>
</evidence>
<comment type="caution">
    <text evidence="3">The sequence shown here is derived from an EMBL/GenBank/DDBJ whole genome shotgun (WGS) entry which is preliminary data.</text>
</comment>
<evidence type="ECO:0000256" key="2">
    <source>
        <dbReference type="SAM" id="Phobius"/>
    </source>
</evidence>
<feature type="compositionally biased region" description="Basic and acidic residues" evidence="1">
    <location>
        <begin position="306"/>
        <end position="321"/>
    </location>
</feature>
<evidence type="ECO:0000313" key="4">
    <source>
        <dbReference type="Proteomes" id="UP000323221"/>
    </source>
</evidence>
<keyword evidence="4" id="KW-1185">Reference proteome</keyword>
<keyword evidence="2" id="KW-1133">Transmembrane helix</keyword>
<dbReference type="RefSeq" id="WP_146357809.1">
    <property type="nucleotide sequence ID" value="NZ_VOIR01000017.1"/>
</dbReference>
<evidence type="ECO:0008006" key="5">
    <source>
        <dbReference type="Google" id="ProtNLM"/>
    </source>
</evidence>